<sequence>MRHTDDDSQTMSYTTQGELKIKNKYCSSSLSSYDDDNSSTLSWATQHGKYVSLFEPEVPWHISKLKDINSNNNSTENIKNTEPFDDNKDNKSPLFNFNTTISSLLFLIILLMIIRYYIKS</sequence>
<feature type="region of interest" description="Disordered" evidence="1">
    <location>
        <begin position="71"/>
        <end position="90"/>
    </location>
</feature>
<reference evidence="3" key="1">
    <citation type="journal article" date="2017" name="Science">
        <title>Giant viruses with an expanded complement of translation system components.</title>
        <authorList>
            <person name="Schulz F."/>
            <person name="Yutin N."/>
            <person name="Ivanova N.N."/>
            <person name="Ortega D.R."/>
            <person name="Lee T.K."/>
            <person name="Vierheilig J."/>
            <person name="Daims H."/>
            <person name="Horn M."/>
            <person name="Wagner M."/>
            <person name="Jensen G.J."/>
            <person name="Kyrpides N.C."/>
            <person name="Koonin E.V."/>
            <person name="Woyke T."/>
        </authorList>
    </citation>
    <scope>NUCLEOTIDE SEQUENCE</scope>
    <source>
        <strain evidence="3">ILV1</strain>
    </source>
</reference>
<name>A0A1V0SCQ0_9VIRU</name>
<evidence type="ECO:0000256" key="1">
    <source>
        <dbReference type="SAM" id="MobiDB-lite"/>
    </source>
</evidence>
<feature type="compositionally biased region" description="Low complexity" evidence="1">
    <location>
        <begin position="71"/>
        <end position="81"/>
    </location>
</feature>
<organism evidence="3">
    <name type="scientific">Indivirus ILV1</name>
    <dbReference type="NCBI Taxonomy" id="1977633"/>
    <lineage>
        <taxon>Viruses</taxon>
        <taxon>Varidnaviria</taxon>
        <taxon>Bamfordvirae</taxon>
        <taxon>Nucleocytoviricota</taxon>
        <taxon>Megaviricetes</taxon>
        <taxon>Imitervirales</taxon>
        <taxon>Mimiviridae</taxon>
        <taxon>Klosneuvirinae</taxon>
        <taxon>Indivirus</taxon>
    </lineage>
</organism>
<accession>A0A1V0SCQ0</accession>
<feature type="transmembrane region" description="Helical" evidence="2">
    <location>
        <begin position="97"/>
        <end position="118"/>
    </location>
</feature>
<gene>
    <name evidence="3" type="ORF">Indivirus_1_123</name>
</gene>
<dbReference type="EMBL" id="KY684085">
    <property type="protein sequence ID" value="ARF09500.1"/>
    <property type="molecule type" value="Genomic_DNA"/>
</dbReference>
<evidence type="ECO:0000313" key="3">
    <source>
        <dbReference type="EMBL" id="ARF09500.1"/>
    </source>
</evidence>
<evidence type="ECO:0000256" key="2">
    <source>
        <dbReference type="SAM" id="Phobius"/>
    </source>
</evidence>
<keyword evidence="2" id="KW-1133">Transmembrane helix</keyword>
<keyword evidence="2" id="KW-0812">Transmembrane</keyword>
<keyword evidence="2" id="KW-0472">Membrane</keyword>
<protein>
    <submittedName>
        <fullName evidence="3">Uncharacterized protein</fullName>
    </submittedName>
</protein>
<proteinExistence type="predicted"/>